<dbReference type="HOGENOM" id="CLU_042156_1_0_10"/>
<keyword evidence="6" id="KW-0961">Cell wall biogenesis/degradation</keyword>
<dbReference type="KEGG" id="ial:IALB_2455"/>
<evidence type="ECO:0000256" key="4">
    <source>
        <dbReference type="ARBA" id="ARBA00022984"/>
    </source>
</evidence>
<proteinExistence type="inferred from homology"/>
<evidence type="ECO:0000313" key="8">
    <source>
        <dbReference type="EMBL" id="AFH50158.1"/>
    </source>
</evidence>
<dbReference type="GO" id="GO:0008360">
    <property type="term" value="P:regulation of cell shape"/>
    <property type="evidence" value="ECO:0007669"/>
    <property type="project" value="UniProtKB-KW"/>
</dbReference>
<dbReference type="InterPro" id="IPR016181">
    <property type="entry name" value="Acyl_CoA_acyltransferase"/>
</dbReference>
<accession>I0AMF1</accession>
<dbReference type="PANTHER" id="PTHR36174:SF1">
    <property type="entry name" value="LIPID II:GLYCINE GLYCYLTRANSFERASE"/>
    <property type="match status" value="1"/>
</dbReference>
<evidence type="ECO:0000256" key="2">
    <source>
        <dbReference type="ARBA" id="ARBA00022679"/>
    </source>
</evidence>
<dbReference type="PANTHER" id="PTHR36174">
    <property type="entry name" value="LIPID II:GLYCINE GLYCYLTRANSFERASE"/>
    <property type="match status" value="1"/>
</dbReference>
<evidence type="ECO:0000256" key="5">
    <source>
        <dbReference type="ARBA" id="ARBA00023315"/>
    </source>
</evidence>
<name>I0AMF1_IGNAJ</name>
<feature type="domain" description="BioF2-like acetyltransferase" evidence="7">
    <location>
        <begin position="153"/>
        <end position="280"/>
    </location>
</feature>
<dbReference type="Proteomes" id="UP000007394">
    <property type="component" value="Chromosome"/>
</dbReference>
<keyword evidence="9" id="KW-1185">Reference proteome</keyword>
<protein>
    <recommendedName>
        <fullName evidence="7">BioF2-like acetyltransferase domain-containing protein</fullName>
    </recommendedName>
</protein>
<evidence type="ECO:0000259" key="7">
    <source>
        <dbReference type="Pfam" id="PF13480"/>
    </source>
</evidence>
<dbReference type="GO" id="GO:0016755">
    <property type="term" value="F:aminoacyltransferase activity"/>
    <property type="evidence" value="ECO:0007669"/>
    <property type="project" value="InterPro"/>
</dbReference>
<evidence type="ECO:0000256" key="6">
    <source>
        <dbReference type="ARBA" id="ARBA00023316"/>
    </source>
</evidence>
<dbReference type="STRING" id="945713.IALB_2455"/>
<gene>
    <name evidence="8" type="ordered locus">IALB_2455</name>
</gene>
<dbReference type="GO" id="GO:0071555">
    <property type="term" value="P:cell wall organization"/>
    <property type="evidence" value="ECO:0007669"/>
    <property type="project" value="UniProtKB-KW"/>
</dbReference>
<keyword evidence="2" id="KW-0808">Transferase</keyword>
<dbReference type="eggNOG" id="COG2348">
    <property type="taxonomic scope" value="Bacteria"/>
</dbReference>
<keyword evidence="4" id="KW-0573">Peptidoglycan synthesis</keyword>
<dbReference type="Gene3D" id="3.40.630.30">
    <property type="match status" value="1"/>
</dbReference>
<keyword evidence="5" id="KW-0012">Acyltransferase</keyword>
<dbReference type="SUPFAM" id="SSF55729">
    <property type="entry name" value="Acyl-CoA N-acyltransferases (Nat)"/>
    <property type="match status" value="1"/>
</dbReference>
<sequence length="348" mass="40637">MSNSTIKIINPSEIADWNNEILRLNNYSFFHSGEWALVLSDTYKYKPVYFCLFKNNILSSVVPAMEIKSTLTGKRLVSLPFSDFCEPLFGSIDESEIIKENIFNYCESNKLKFMEFRTSETKFPFETENFRTDLRHILNLIPDENELKKNLSENTKRNIKSALKEGLIVKEENSDQAIKNFYKLQCITRKKHGLPPQPESFFQNIYKYILSQNKGTMFFAYINNMPVASLMFFTFGKKVLYKFGASLNQNLPKGANHLLMWEAIKKYSILGFKEFDFGRTEINHEGLRRFKLGFGAEERIIYTTRFDIRTKSFISPETRTTGIHNKIFEKLPVSVLKIIGNKFYKYLG</sequence>
<evidence type="ECO:0000256" key="1">
    <source>
        <dbReference type="ARBA" id="ARBA00009943"/>
    </source>
</evidence>
<keyword evidence="3" id="KW-0133">Cell shape</keyword>
<dbReference type="InterPro" id="IPR003447">
    <property type="entry name" value="FEMABX"/>
</dbReference>
<dbReference type="AlphaFoldDB" id="I0AMF1"/>
<organism evidence="8 9">
    <name type="scientific">Ignavibacterium album (strain DSM 19864 / JCM 16511 / NBRC 101810 / Mat9-16)</name>
    <dbReference type="NCBI Taxonomy" id="945713"/>
    <lineage>
        <taxon>Bacteria</taxon>
        <taxon>Pseudomonadati</taxon>
        <taxon>Ignavibacteriota</taxon>
        <taxon>Ignavibacteria</taxon>
        <taxon>Ignavibacteriales</taxon>
        <taxon>Ignavibacteriaceae</taxon>
        <taxon>Ignavibacterium</taxon>
    </lineage>
</organism>
<dbReference type="InterPro" id="IPR050644">
    <property type="entry name" value="PG_Glycine_Bridge_Synth"/>
</dbReference>
<comment type="similarity">
    <text evidence="1">Belongs to the FemABX family.</text>
</comment>
<dbReference type="EMBL" id="CP003418">
    <property type="protein sequence ID" value="AFH50158.1"/>
    <property type="molecule type" value="Genomic_DNA"/>
</dbReference>
<evidence type="ECO:0000256" key="3">
    <source>
        <dbReference type="ARBA" id="ARBA00022960"/>
    </source>
</evidence>
<dbReference type="Pfam" id="PF13480">
    <property type="entry name" value="Acetyltransf_6"/>
    <property type="match status" value="1"/>
</dbReference>
<dbReference type="PROSITE" id="PS51191">
    <property type="entry name" value="FEMABX"/>
    <property type="match status" value="1"/>
</dbReference>
<evidence type="ECO:0000313" key="9">
    <source>
        <dbReference type="Proteomes" id="UP000007394"/>
    </source>
</evidence>
<reference evidence="8 9" key="1">
    <citation type="journal article" date="2012" name="Front. Microbiol.">
        <title>Complete genome of Ignavibacterium album, a metabolically versatile, flagellated, facultative anaerobe from the phylum Chlorobi.</title>
        <authorList>
            <person name="Liu Z."/>
            <person name="Frigaard N.-U."/>
            <person name="Vogl K."/>
            <person name="Iino T."/>
            <person name="Ohkuma M."/>
            <person name="Overmann J."/>
            <person name="Bryant D.A."/>
        </authorList>
    </citation>
    <scope>NUCLEOTIDE SEQUENCE [LARGE SCALE GENOMIC DNA]</scope>
    <source>
        <strain evidence="9">DSM 19864 / JCM 16511 / NBRC 101810 / Mat9-16</strain>
    </source>
</reference>
<dbReference type="GO" id="GO:0009252">
    <property type="term" value="P:peptidoglycan biosynthetic process"/>
    <property type="evidence" value="ECO:0007669"/>
    <property type="project" value="UniProtKB-KW"/>
</dbReference>
<dbReference type="InterPro" id="IPR038740">
    <property type="entry name" value="BioF2-like_GNAT_dom"/>
</dbReference>